<accession>A0A9X3CJV2</accession>
<evidence type="ECO:0000313" key="2">
    <source>
        <dbReference type="Proteomes" id="UP001155586"/>
    </source>
</evidence>
<organism evidence="1 2">
    <name type="scientific">Vibrio paucivorans</name>
    <dbReference type="NCBI Taxonomy" id="2829489"/>
    <lineage>
        <taxon>Bacteria</taxon>
        <taxon>Pseudomonadati</taxon>
        <taxon>Pseudomonadota</taxon>
        <taxon>Gammaproteobacteria</taxon>
        <taxon>Vibrionales</taxon>
        <taxon>Vibrionaceae</taxon>
        <taxon>Vibrio</taxon>
    </lineage>
</organism>
<dbReference type="EMBL" id="JAKRRX010000188">
    <property type="protein sequence ID" value="MCW8336170.1"/>
    <property type="molecule type" value="Genomic_DNA"/>
</dbReference>
<dbReference type="Proteomes" id="UP001155586">
    <property type="component" value="Unassembled WGS sequence"/>
</dbReference>
<sequence>MKILAVTSLALLVSGYVAYDKLYHQPQQNQIEATGMLFQIAHKEGWLNLMEALNDLNSGHGISHRRAEVTASEGDTVFAEGRVHFYSDVQSVCKDVTFSFTKKSLNDYTLMSQQEC</sequence>
<comment type="caution">
    <text evidence="1">The sequence shown here is derived from an EMBL/GenBank/DDBJ whole genome shotgun (WGS) entry which is preliminary data.</text>
</comment>
<dbReference type="RefSeq" id="WP_265689231.1">
    <property type="nucleotide sequence ID" value="NZ_JAKRRX010000188.1"/>
</dbReference>
<protein>
    <submittedName>
        <fullName evidence="1">Uncharacterized protein</fullName>
    </submittedName>
</protein>
<name>A0A9X3CJV2_9VIBR</name>
<reference evidence="1" key="1">
    <citation type="submission" date="2022-02" db="EMBL/GenBank/DDBJ databases">
        <title>Vibrio sp. nov., a new bacterium isolated from Bohai sea, China.</title>
        <authorList>
            <person name="Yuan Y."/>
        </authorList>
    </citation>
    <scope>NUCLEOTIDE SEQUENCE</scope>
    <source>
        <strain evidence="1">DBSS07</strain>
    </source>
</reference>
<keyword evidence="2" id="KW-1185">Reference proteome</keyword>
<proteinExistence type="predicted"/>
<gene>
    <name evidence="1" type="ORF">MD483_20370</name>
</gene>
<dbReference type="AlphaFoldDB" id="A0A9X3CJV2"/>
<evidence type="ECO:0000313" key="1">
    <source>
        <dbReference type="EMBL" id="MCW8336170.1"/>
    </source>
</evidence>